<dbReference type="AlphaFoldDB" id="A0A4R1HVI6"/>
<gene>
    <name evidence="2" type="ORF">EV378_0812</name>
</gene>
<organism evidence="2 3">
    <name type="scientific">Pseudonocardia endophytica</name>
    <dbReference type="NCBI Taxonomy" id="401976"/>
    <lineage>
        <taxon>Bacteria</taxon>
        <taxon>Bacillati</taxon>
        <taxon>Actinomycetota</taxon>
        <taxon>Actinomycetes</taxon>
        <taxon>Pseudonocardiales</taxon>
        <taxon>Pseudonocardiaceae</taxon>
        <taxon>Pseudonocardia</taxon>
    </lineage>
</organism>
<dbReference type="Pfam" id="PF06197">
    <property type="entry name" value="DUF998"/>
    <property type="match status" value="1"/>
</dbReference>
<sequence length="210" mass="20567">MVGRGVAWVGVAVVAVAVVVLHVVGTGTVDPVTQTISDYVVLQDGAALLGLAAAGLIAAGLAGAVSLSATARRLLLLWAAAVLLVAVFPTNLPGQPADVSALVHRWAGALVFALPPLAGVVGARSAGSRRVPLLAASVAAAVAAGAFLLAHAPHVLAGADVFPWLGLVERVAYVALLALLIVFAAPAPAAPPPLLATPASPVGPATGRTA</sequence>
<keyword evidence="1" id="KW-1133">Transmembrane helix</keyword>
<comment type="caution">
    <text evidence="2">The sequence shown here is derived from an EMBL/GenBank/DDBJ whole genome shotgun (WGS) entry which is preliminary data.</text>
</comment>
<reference evidence="2 3" key="1">
    <citation type="submission" date="2019-03" db="EMBL/GenBank/DDBJ databases">
        <title>Sequencing the genomes of 1000 actinobacteria strains.</title>
        <authorList>
            <person name="Klenk H.-P."/>
        </authorList>
    </citation>
    <scope>NUCLEOTIDE SEQUENCE [LARGE SCALE GENOMIC DNA]</scope>
    <source>
        <strain evidence="2 3">DSM 44969</strain>
    </source>
</reference>
<protein>
    <submittedName>
        <fullName evidence="2">Uncharacterized protein DUF998</fullName>
    </submittedName>
</protein>
<keyword evidence="1" id="KW-0472">Membrane</keyword>
<dbReference type="EMBL" id="SMFZ01000001">
    <property type="protein sequence ID" value="TCK25015.1"/>
    <property type="molecule type" value="Genomic_DNA"/>
</dbReference>
<keyword evidence="1" id="KW-0812">Transmembrane</keyword>
<feature type="transmembrane region" description="Helical" evidence="1">
    <location>
        <begin position="103"/>
        <end position="121"/>
    </location>
</feature>
<feature type="transmembrane region" description="Helical" evidence="1">
    <location>
        <begin position="133"/>
        <end position="151"/>
    </location>
</feature>
<dbReference type="InterPro" id="IPR009339">
    <property type="entry name" value="DUF998"/>
</dbReference>
<feature type="transmembrane region" description="Helical" evidence="1">
    <location>
        <begin position="45"/>
        <end position="67"/>
    </location>
</feature>
<evidence type="ECO:0000256" key="1">
    <source>
        <dbReference type="SAM" id="Phobius"/>
    </source>
</evidence>
<feature type="transmembrane region" description="Helical" evidence="1">
    <location>
        <begin position="74"/>
        <end position="91"/>
    </location>
</feature>
<feature type="transmembrane region" description="Helical" evidence="1">
    <location>
        <begin position="171"/>
        <end position="190"/>
    </location>
</feature>
<dbReference type="Proteomes" id="UP000295560">
    <property type="component" value="Unassembled WGS sequence"/>
</dbReference>
<keyword evidence="3" id="KW-1185">Reference proteome</keyword>
<feature type="transmembrane region" description="Helical" evidence="1">
    <location>
        <begin position="7"/>
        <end position="25"/>
    </location>
</feature>
<accession>A0A4R1HVI6</accession>
<proteinExistence type="predicted"/>
<name>A0A4R1HVI6_PSEEN</name>
<dbReference type="OrthoDB" id="3578750at2"/>
<evidence type="ECO:0000313" key="2">
    <source>
        <dbReference type="EMBL" id="TCK25015.1"/>
    </source>
</evidence>
<evidence type="ECO:0000313" key="3">
    <source>
        <dbReference type="Proteomes" id="UP000295560"/>
    </source>
</evidence>
<dbReference type="RefSeq" id="WP_132421377.1">
    <property type="nucleotide sequence ID" value="NZ_SMFZ01000001.1"/>
</dbReference>